<feature type="domain" description="Chitin-binding type-2" evidence="3">
    <location>
        <begin position="413"/>
        <end position="469"/>
    </location>
</feature>
<dbReference type="AlphaFoldDB" id="A0A0K8UXH6"/>
<dbReference type="GO" id="GO:0005576">
    <property type="term" value="C:extracellular region"/>
    <property type="evidence" value="ECO:0007669"/>
    <property type="project" value="InterPro"/>
</dbReference>
<feature type="signal peptide" evidence="2">
    <location>
        <begin position="1"/>
        <end position="20"/>
    </location>
</feature>
<reference evidence="4" key="1">
    <citation type="submission" date="2015-06" db="EMBL/GenBank/DDBJ databases">
        <authorList>
            <person name="Hoefler B.C."/>
            <person name="Straight P.D."/>
        </authorList>
    </citation>
    <scope>NUCLEOTIDE SEQUENCE</scope>
</reference>
<protein>
    <recommendedName>
        <fullName evidence="3">Chitin-binding type-2 domain-containing protein</fullName>
    </recommendedName>
</protein>
<keyword evidence="2" id="KW-0732">Signal</keyword>
<name>A0A0K8UXH6_BACLA</name>
<dbReference type="Pfam" id="PF01607">
    <property type="entry name" value="CBM_14"/>
    <property type="match status" value="2"/>
</dbReference>
<accession>A0A0K8UXH6</accession>
<evidence type="ECO:0000313" key="4">
    <source>
        <dbReference type="EMBL" id="JAI31218.1"/>
    </source>
</evidence>
<dbReference type="SMART" id="SM00494">
    <property type="entry name" value="ChtBD2"/>
    <property type="match status" value="3"/>
</dbReference>
<evidence type="ECO:0000259" key="3">
    <source>
        <dbReference type="PROSITE" id="PS50940"/>
    </source>
</evidence>
<dbReference type="InterPro" id="IPR036508">
    <property type="entry name" value="Chitin-bd_dom_sf"/>
</dbReference>
<dbReference type="SUPFAM" id="SSF57625">
    <property type="entry name" value="Invertebrate chitin-binding proteins"/>
    <property type="match status" value="3"/>
</dbReference>
<organism evidence="4">
    <name type="scientific">Bactrocera latifrons</name>
    <name type="common">Malaysian fruit fly</name>
    <name type="synonym">Chaetodacus latifrons</name>
    <dbReference type="NCBI Taxonomy" id="174628"/>
    <lineage>
        <taxon>Eukaryota</taxon>
        <taxon>Metazoa</taxon>
        <taxon>Ecdysozoa</taxon>
        <taxon>Arthropoda</taxon>
        <taxon>Hexapoda</taxon>
        <taxon>Insecta</taxon>
        <taxon>Pterygota</taxon>
        <taxon>Neoptera</taxon>
        <taxon>Endopterygota</taxon>
        <taxon>Diptera</taxon>
        <taxon>Brachycera</taxon>
        <taxon>Muscomorpha</taxon>
        <taxon>Tephritoidea</taxon>
        <taxon>Tephritidae</taxon>
        <taxon>Bactrocera</taxon>
        <taxon>Bactrocera</taxon>
    </lineage>
</organism>
<dbReference type="PROSITE" id="PS50940">
    <property type="entry name" value="CHIT_BIND_II"/>
    <property type="match status" value="2"/>
</dbReference>
<dbReference type="EMBL" id="GDHF01021096">
    <property type="protein sequence ID" value="JAI31218.1"/>
    <property type="molecule type" value="Transcribed_RNA"/>
</dbReference>
<dbReference type="GO" id="GO:0008061">
    <property type="term" value="F:chitin binding"/>
    <property type="evidence" value="ECO:0007669"/>
    <property type="project" value="InterPro"/>
</dbReference>
<feature type="domain" description="Chitin-binding type-2" evidence="3">
    <location>
        <begin position="37"/>
        <end position="72"/>
    </location>
</feature>
<dbReference type="OrthoDB" id="6020543at2759"/>
<feature type="chain" id="PRO_5005521510" description="Chitin-binding type-2 domain-containing protein" evidence="2">
    <location>
        <begin position="21"/>
        <end position="473"/>
    </location>
</feature>
<sequence>MKNIFVLASALLVLVGSVNTANLSQSARAADNALYSRFLCRNRQNGFKTIVPGSCTSYYTCYNGASLQIDCPYYYDGVKKMCVDQNPGCVEDLAEVATAPRAISAAPCDGIVKGYVVGQNQAEWYQCLNSAVISSGVCPSGQEYNLILLQCDVKSSCGGADQPSCSGNDGTTPAPATEAPTQTPCAPATITTSCAPTTTTTIRPPITTTTTCAPTTTTTTRAPITTTTTCAPTTTTTTCARITTTTTCAPTTTTTTRAPITTTTTCAPTTTTTTRAPTTTTTTCAPTTTTTTRAPTTTTTTCAPTTTTTTRAPTTTTTTCAPTVTPTVTPTPCSPTTVKPPCTRTTPPCTTTPCPTITTPCPQSSLYINNVPHETPSETLQSNIFVRPSQQAVRPISVLPPQSHQSNMDLYIKYVCQDKPTGFMLPSLRSCNEYFICRNGLALKVSCGSAYFNAMKGQCDLPANSGCIQPYQH</sequence>
<dbReference type="Gene3D" id="2.170.140.10">
    <property type="entry name" value="Chitin binding domain"/>
    <property type="match status" value="1"/>
</dbReference>
<evidence type="ECO:0000256" key="2">
    <source>
        <dbReference type="SAM" id="SignalP"/>
    </source>
</evidence>
<gene>
    <name evidence="4" type="ORF">c0_g1_i6</name>
</gene>
<feature type="region of interest" description="Disordered" evidence="1">
    <location>
        <begin position="266"/>
        <end position="316"/>
    </location>
</feature>
<proteinExistence type="predicted"/>
<dbReference type="InterPro" id="IPR002557">
    <property type="entry name" value="Chitin-bd_dom"/>
</dbReference>
<evidence type="ECO:0000256" key="1">
    <source>
        <dbReference type="SAM" id="MobiDB-lite"/>
    </source>
</evidence>